<dbReference type="Proteomes" id="UP000253303">
    <property type="component" value="Unassembled WGS sequence"/>
</dbReference>
<organism evidence="1 2">
    <name type="scientific">Spongiactinospora rosea</name>
    <dbReference type="NCBI Taxonomy" id="2248750"/>
    <lineage>
        <taxon>Bacteria</taxon>
        <taxon>Bacillati</taxon>
        <taxon>Actinomycetota</taxon>
        <taxon>Actinomycetes</taxon>
        <taxon>Streptosporangiales</taxon>
        <taxon>Streptosporangiaceae</taxon>
        <taxon>Spongiactinospora</taxon>
    </lineage>
</organism>
<protein>
    <submittedName>
        <fullName evidence="1">Uncharacterized protein</fullName>
    </submittedName>
</protein>
<dbReference type="RefSeq" id="WP_113978270.1">
    <property type="nucleotide sequence ID" value="NZ_QMEY01000001.1"/>
</dbReference>
<proteinExistence type="predicted"/>
<name>A0A366M7W2_9ACTN</name>
<keyword evidence="2" id="KW-1185">Reference proteome</keyword>
<dbReference type="OrthoDB" id="4269838at2"/>
<dbReference type="AlphaFoldDB" id="A0A366M7W2"/>
<accession>A0A366M7W2</accession>
<gene>
    <name evidence="1" type="ORF">DP939_02250</name>
</gene>
<reference evidence="1 2" key="1">
    <citation type="submission" date="2018-06" db="EMBL/GenBank/DDBJ databases">
        <title>Sphaerisporangium craniellae sp. nov., isolated from a marine sponge in the South China Sea.</title>
        <authorList>
            <person name="Li L."/>
        </authorList>
    </citation>
    <scope>NUCLEOTIDE SEQUENCE [LARGE SCALE GENOMIC DNA]</scope>
    <source>
        <strain evidence="1 2">LHW63015</strain>
    </source>
</reference>
<sequence length="168" mass="18556">MTTVLKFESKLAVAAANALEPHIRPLYDQPGATRLAVMEIRHIERTQPADGSDKDPSVRVRIIGCEVPNREQEPHVREMMRALYVQRTAQGTLDDAGELQLSDRTLKNAGPVLHAIEVSRLRAGLAHWVDYAARVNANGKLTVSEMHHELDIVARGLKALLDGTPEEA</sequence>
<comment type="caution">
    <text evidence="1">The sequence shown here is derived from an EMBL/GenBank/DDBJ whole genome shotgun (WGS) entry which is preliminary data.</text>
</comment>
<dbReference type="EMBL" id="QMEY01000001">
    <property type="protein sequence ID" value="RBQ21552.1"/>
    <property type="molecule type" value="Genomic_DNA"/>
</dbReference>
<evidence type="ECO:0000313" key="1">
    <source>
        <dbReference type="EMBL" id="RBQ21552.1"/>
    </source>
</evidence>
<evidence type="ECO:0000313" key="2">
    <source>
        <dbReference type="Proteomes" id="UP000253303"/>
    </source>
</evidence>